<dbReference type="RefSeq" id="WP_014456548.1">
    <property type="nucleotide sequence ID" value="NC_017098.1"/>
</dbReference>
<dbReference type="EMBL" id="CP003282">
    <property type="protein sequence ID" value="AFG38566.1"/>
    <property type="molecule type" value="Genomic_DNA"/>
</dbReference>
<dbReference type="PATRIC" id="fig|889378.3.peg.2512"/>
<name>H9UM23_SPIAZ</name>
<sequence length="292" mass="33653">MDDRTLHSLHTQIKRLQLYSDRLVEDLLSGNYRSVFKGLGIEFDEVRDYVYGDDARMIDWNVTGRLGAPFTKTFREERELTLFLIVDLSASVVGGEVAGERRRVQSMLTALLTFAAVRNNDQLGAIFFSDGIEAFVRPAKGKKHALRLLQDGLRLEPAGVGSNLSLALRTAAETLNHRGICIVLSDFKTEGYWRDLSLLSRKHDVIACRITDDSTRGVLEGGLMYVMDQETGQSQPVLGRSRTYRREYQEFWDSHWHQWRANCRRRRVSLLEISTQDDPALKLIQFFRRRRR</sequence>
<dbReference type="AlphaFoldDB" id="H9UM23"/>
<evidence type="ECO:0000313" key="2">
    <source>
        <dbReference type="EMBL" id="AFG38566.1"/>
    </source>
</evidence>
<dbReference type="Gene3D" id="3.40.50.410">
    <property type="entry name" value="von Willebrand factor, type A domain"/>
    <property type="match status" value="1"/>
</dbReference>
<gene>
    <name evidence="2" type="ordered locus">Spiaf_2536</name>
</gene>
<dbReference type="KEGG" id="sfc:Spiaf_2536"/>
<feature type="domain" description="DUF58" evidence="1">
    <location>
        <begin position="45"/>
        <end position="252"/>
    </location>
</feature>
<evidence type="ECO:0000259" key="1">
    <source>
        <dbReference type="Pfam" id="PF01882"/>
    </source>
</evidence>
<dbReference type="SUPFAM" id="SSF53300">
    <property type="entry name" value="vWA-like"/>
    <property type="match status" value="1"/>
</dbReference>
<keyword evidence="3" id="KW-1185">Reference proteome</keyword>
<dbReference type="InterPro" id="IPR036465">
    <property type="entry name" value="vWFA_dom_sf"/>
</dbReference>
<dbReference type="Proteomes" id="UP000007383">
    <property type="component" value="Chromosome"/>
</dbReference>
<dbReference type="PANTHER" id="PTHR33608:SF6">
    <property type="entry name" value="BLL2464 PROTEIN"/>
    <property type="match status" value="1"/>
</dbReference>
<dbReference type="InterPro" id="IPR002881">
    <property type="entry name" value="DUF58"/>
</dbReference>
<evidence type="ECO:0000313" key="3">
    <source>
        <dbReference type="Proteomes" id="UP000007383"/>
    </source>
</evidence>
<accession>H9UM23</accession>
<dbReference type="HOGENOM" id="CLU_054927_2_0_12"/>
<organism evidence="2 3">
    <name type="scientific">Spirochaeta africana (strain ATCC 700263 / DSM 8902 / Z-7692)</name>
    <dbReference type="NCBI Taxonomy" id="889378"/>
    <lineage>
        <taxon>Bacteria</taxon>
        <taxon>Pseudomonadati</taxon>
        <taxon>Spirochaetota</taxon>
        <taxon>Spirochaetia</taxon>
        <taxon>Spirochaetales</taxon>
        <taxon>Spirochaetaceae</taxon>
        <taxon>Spirochaeta</taxon>
    </lineage>
</organism>
<dbReference type="OrthoDB" id="9776116at2"/>
<dbReference type="STRING" id="889378.Spiaf_2536"/>
<reference evidence="3" key="1">
    <citation type="journal article" date="2013" name="Stand. Genomic Sci.">
        <title>Complete genome sequence of the halophilic bacterium Spirochaeta africana type strain (Z-7692(T)) from the alkaline Lake Magadi in the East African Rift.</title>
        <authorList>
            <person name="Liolos K."/>
            <person name="Abt B."/>
            <person name="Scheuner C."/>
            <person name="Teshima H."/>
            <person name="Held B."/>
            <person name="Lapidus A."/>
            <person name="Nolan M."/>
            <person name="Lucas S."/>
            <person name="Deshpande S."/>
            <person name="Cheng J.F."/>
            <person name="Tapia R."/>
            <person name="Goodwin L.A."/>
            <person name="Pitluck S."/>
            <person name="Pagani I."/>
            <person name="Ivanova N."/>
            <person name="Mavromatis K."/>
            <person name="Mikhailova N."/>
            <person name="Huntemann M."/>
            <person name="Pati A."/>
            <person name="Chen A."/>
            <person name="Palaniappan K."/>
            <person name="Land M."/>
            <person name="Rohde M."/>
            <person name="Tindall B.J."/>
            <person name="Detter J.C."/>
            <person name="Goker M."/>
            <person name="Bristow J."/>
            <person name="Eisen J.A."/>
            <person name="Markowitz V."/>
            <person name="Hugenholtz P."/>
            <person name="Woyke T."/>
            <person name="Klenk H.P."/>
            <person name="Kyrpides N.C."/>
        </authorList>
    </citation>
    <scope>NUCLEOTIDE SEQUENCE</scope>
    <source>
        <strain evidence="3">ATCC 700263 / DSM 8902 / Z-7692</strain>
    </source>
</reference>
<protein>
    <recommendedName>
        <fullName evidence="1">DUF58 domain-containing protein</fullName>
    </recommendedName>
</protein>
<proteinExistence type="predicted"/>
<dbReference type="eggNOG" id="COG1721">
    <property type="taxonomic scope" value="Bacteria"/>
</dbReference>
<dbReference type="Pfam" id="PF01882">
    <property type="entry name" value="DUF58"/>
    <property type="match status" value="1"/>
</dbReference>
<dbReference type="PANTHER" id="PTHR33608">
    <property type="entry name" value="BLL2464 PROTEIN"/>
    <property type="match status" value="1"/>
</dbReference>